<evidence type="ECO:0000313" key="2">
    <source>
        <dbReference type="EMBL" id="KAK9409751.1"/>
    </source>
</evidence>
<reference evidence="2 3" key="1">
    <citation type="journal article" date="2024" name="Proc. Natl. Acad. Sci. U.S.A.">
        <title>The genetic regulatory architecture and epigenomic basis for age-related changes in rattlesnake venom.</title>
        <authorList>
            <person name="Hogan M.P."/>
            <person name="Holding M.L."/>
            <person name="Nystrom G.S."/>
            <person name="Colston T.J."/>
            <person name="Bartlett D.A."/>
            <person name="Mason A.J."/>
            <person name="Ellsworth S.A."/>
            <person name="Rautsaw R.M."/>
            <person name="Lawrence K.C."/>
            <person name="Strickland J.L."/>
            <person name="He B."/>
            <person name="Fraser P."/>
            <person name="Margres M.J."/>
            <person name="Gilbert D.M."/>
            <person name="Gibbs H.L."/>
            <person name="Parkinson C.L."/>
            <person name="Rokyta D.R."/>
        </authorList>
    </citation>
    <scope>NUCLEOTIDE SEQUENCE [LARGE SCALE GENOMIC DNA]</scope>
    <source>
        <strain evidence="2">DRR0105</strain>
    </source>
</reference>
<sequence length="460" mass="50622">MVRYGYKILDENLDRSSALNKPPDQKFFLRCHPMIVPIFIPALSNGVDLDLPTSASLTSIPTPSVDPRGKVTKRDPEKEEQITFVPLLAGTASHPSNTYTQHDGKQQPGEFSQTRVAVEQFGRTQDGGVSVPGVSGRLFLGGRSARACYARSSLSMASSNNPWEPMQPTAAGLMLARALSAGVVSQGTLDICRKPSACFTYFSEAEQIADLQAEVSRINLETEALQMEKDTADITHPFYLTQKCQALQAMNKHLDAVLKSKRALRQRLVKPLCRESLPIEAAFHRDVVQLLALAVVFIEKLESHFLTIRRIPQIPENIRNMSSALAKMDLLVTEIEELAEQILESAICPLPNPIIKRPGCSRNVVLSFERAHDKHSGIRLLASAKKRAALSPIRKSKGAEAARRACGASSPRRPSPFPLLLPSGQASPPPSKERPGGVGRRRRRRCFLRRGLFGERLSNG</sequence>
<feature type="region of interest" description="Disordered" evidence="1">
    <location>
        <begin position="91"/>
        <end position="110"/>
    </location>
</feature>
<dbReference type="EMBL" id="JAOTOJ010000001">
    <property type="protein sequence ID" value="KAK9409751.1"/>
    <property type="molecule type" value="Genomic_DNA"/>
</dbReference>
<dbReference type="Pfam" id="PF15003">
    <property type="entry name" value="HAUS2"/>
    <property type="match status" value="1"/>
</dbReference>
<feature type="region of interest" description="Disordered" evidence="1">
    <location>
        <begin position="392"/>
        <end position="444"/>
    </location>
</feature>
<dbReference type="GO" id="GO:0007098">
    <property type="term" value="P:centrosome cycle"/>
    <property type="evidence" value="ECO:0007669"/>
    <property type="project" value="InterPro"/>
</dbReference>
<organism evidence="2 3">
    <name type="scientific">Crotalus adamanteus</name>
    <name type="common">Eastern diamondback rattlesnake</name>
    <dbReference type="NCBI Taxonomy" id="8729"/>
    <lineage>
        <taxon>Eukaryota</taxon>
        <taxon>Metazoa</taxon>
        <taxon>Chordata</taxon>
        <taxon>Craniata</taxon>
        <taxon>Vertebrata</taxon>
        <taxon>Euteleostomi</taxon>
        <taxon>Lepidosauria</taxon>
        <taxon>Squamata</taxon>
        <taxon>Bifurcata</taxon>
        <taxon>Unidentata</taxon>
        <taxon>Episquamata</taxon>
        <taxon>Toxicofera</taxon>
        <taxon>Serpentes</taxon>
        <taxon>Colubroidea</taxon>
        <taxon>Viperidae</taxon>
        <taxon>Crotalinae</taxon>
        <taxon>Crotalus</taxon>
    </lineage>
</organism>
<dbReference type="PANTHER" id="PTHR16039:SF1">
    <property type="entry name" value="HAUS AUGMIN-LIKE COMPLEX SUBUNIT 2"/>
    <property type="match status" value="1"/>
</dbReference>
<evidence type="ECO:0000256" key="1">
    <source>
        <dbReference type="SAM" id="MobiDB-lite"/>
    </source>
</evidence>
<dbReference type="Proteomes" id="UP001474421">
    <property type="component" value="Unassembled WGS sequence"/>
</dbReference>
<accession>A0AAW1C6J5</accession>
<dbReference type="AlphaFoldDB" id="A0AAW1C6J5"/>
<proteinExistence type="predicted"/>
<dbReference type="InterPro" id="IPR028346">
    <property type="entry name" value="HAUS2"/>
</dbReference>
<protein>
    <submittedName>
        <fullName evidence="2">HAUS augmin-like complex subunit 2</fullName>
    </submittedName>
</protein>
<dbReference type="GO" id="GO:0051225">
    <property type="term" value="P:spindle assembly"/>
    <property type="evidence" value="ECO:0007669"/>
    <property type="project" value="InterPro"/>
</dbReference>
<evidence type="ECO:0000313" key="3">
    <source>
        <dbReference type="Proteomes" id="UP001474421"/>
    </source>
</evidence>
<dbReference type="GO" id="GO:0070652">
    <property type="term" value="C:HAUS complex"/>
    <property type="evidence" value="ECO:0007669"/>
    <property type="project" value="InterPro"/>
</dbReference>
<dbReference type="InterPro" id="IPR026242">
    <property type="entry name" value="HAUS2_metazoa"/>
</dbReference>
<gene>
    <name evidence="2" type="ORF">NXF25_000926</name>
</gene>
<dbReference type="GO" id="GO:0005813">
    <property type="term" value="C:centrosome"/>
    <property type="evidence" value="ECO:0007669"/>
    <property type="project" value="TreeGrafter"/>
</dbReference>
<dbReference type="GO" id="GO:1990498">
    <property type="term" value="C:mitotic spindle microtubule"/>
    <property type="evidence" value="ECO:0007669"/>
    <property type="project" value="TreeGrafter"/>
</dbReference>
<dbReference type="GO" id="GO:0007020">
    <property type="term" value="P:microtubule nucleation"/>
    <property type="evidence" value="ECO:0007669"/>
    <property type="project" value="TreeGrafter"/>
</dbReference>
<keyword evidence="3" id="KW-1185">Reference proteome</keyword>
<dbReference type="PANTHER" id="PTHR16039">
    <property type="entry name" value="HAUS AUGMIN-LIKE COMPLEX SUBUNIT 2"/>
    <property type="match status" value="1"/>
</dbReference>
<comment type="caution">
    <text evidence="2">The sequence shown here is derived from an EMBL/GenBank/DDBJ whole genome shotgun (WGS) entry which is preliminary data.</text>
</comment>
<name>A0AAW1C6J5_CROAD</name>
<dbReference type="PRINTS" id="PR02088">
    <property type="entry name" value="HAUSAUGMINL2"/>
</dbReference>